<keyword evidence="3" id="KW-0238">DNA-binding</keyword>
<dbReference type="InterPro" id="IPR052021">
    <property type="entry name" value="Type-I_RS_S_subunit"/>
</dbReference>
<keyword evidence="6" id="KW-1185">Reference proteome</keyword>
<gene>
    <name evidence="5" type="ORF">GIY30_09265</name>
</gene>
<sequence>MGDVRQVALGEVADVTVGFVGSMAGEYVDVGVPFLRSLNVRPYRIDPADLKYVGSAFHRRLSKSELSPGDVVMVRTGKPGQAAVIPEWLGHANCSDLVVIRPSSSVNAHWLVYYLNGMARHAIAGGLVGAVQQHFNVKSTKEMQLPLPERSAQDAIAGILGTLDDKIAVNDQTIELTLSYTDALFKRAAAHVSRDSVTFGTVADVGGGGTPKTIVEDFWGGDVAWATPTDVTGLAAPYLSATARTITPEGLRACSSPLYPSGSILMTSRATIGAFAIAQIPTAVNQGFIVVNAKEPEYQWWLFHEMASRVDDFLSYANGATFLELPRKRFRDLSLRWPTSTAAKEFAEQVAPLHELGARMVEENCTLARTRDQLLPLLMSGKVTVKDAEDEVSGMV</sequence>
<dbReference type="GO" id="GO:0009307">
    <property type="term" value="P:DNA restriction-modification system"/>
    <property type="evidence" value="ECO:0007669"/>
    <property type="project" value="UniProtKB-KW"/>
</dbReference>
<dbReference type="InterPro" id="IPR044946">
    <property type="entry name" value="Restrct_endonuc_typeI_TRD_sf"/>
</dbReference>
<organism evidence="5 6">
    <name type="scientific">Gordonia mangrovi</name>
    <dbReference type="NCBI Taxonomy" id="2665643"/>
    <lineage>
        <taxon>Bacteria</taxon>
        <taxon>Bacillati</taxon>
        <taxon>Actinomycetota</taxon>
        <taxon>Actinomycetes</taxon>
        <taxon>Mycobacteriales</taxon>
        <taxon>Gordoniaceae</taxon>
        <taxon>Gordonia</taxon>
    </lineage>
</organism>
<evidence type="ECO:0000256" key="2">
    <source>
        <dbReference type="ARBA" id="ARBA00022747"/>
    </source>
</evidence>
<dbReference type="InterPro" id="IPR000055">
    <property type="entry name" value="Restrct_endonuc_typeI_TRD"/>
</dbReference>
<keyword evidence="2" id="KW-0680">Restriction system</keyword>
<dbReference type="Pfam" id="PF01420">
    <property type="entry name" value="Methylase_S"/>
    <property type="match status" value="1"/>
</dbReference>
<dbReference type="RefSeq" id="WP_160901722.1">
    <property type="nucleotide sequence ID" value="NZ_CP102850.1"/>
</dbReference>
<dbReference type="SUPFAM" id="SSF116734">
    <property type="entry name" value="DNA methylase specificity domain"/>
    <property type="match status" value="2"/>
</dbReference>
<dbReference type="CDD" id="cd17273">
    <property type="entry name" value="RMtype1_S_EcoJA69PI-TRD1-CR1_like"/>
    <property type="match status" value="1"/>
</dbReference>
<evidence type="ECO:0000313" key="5">
    <source>
        <dbReference type="EMBL" id="MXP21539.1"/>
    </source>
</evidence>
<evidence type="ECO:0000259" key="4">
    <source>
        <dbReference type="Pfam" id="PF01420"/>
    </source>
</evidence>
<dbReference type="Gene3D" id="3.90.220.20">
    <property type="entry name" value="DNA methylase specificity domains"/>
    <property type="match status" value="2"/>
</dbReference>
<accession>A0A6L7GNN8</accession>
<evidence type="ECO:0000256" key="1">
    <source>
        <dbReference type="ARBA" id="ARBA00010923"/>
    </source>
</evidence>
<comment type="caution">
    <text evidence="5">The sequence shown here is derived from an EMBL/GenBank/DDBJ whole genome shotgun (WGS) entry which is preliminary data.</text>
</comment>
<feature type="domain" description="Type I restriction modification DNA specificity" evidence="4">
    <location>
        <begin position="197"/>
        <end position="345"/>
    </location>
</feature>
<comment type="similarity">
    <text evidence="1">Belongs to the type-I restriction system S methylase family.</text>
</comment>
<dbReference type="PANTHER" id="PTHR30408:SF12">
    <property type="entry name" value="TYPE I RESTRICTION ENZYME MJAVIII SPECIFICITY SUBUNIT"/>
    <property type="match status" value="1"/>
</dbReference>
<dbReference type="AlphaFoldDB" id="A0A6L7GNN8"/>
<evidence type="ECO:0000313" key="6">
    <source>
        <dbReference type="Proteomes" id="UP000475545"/>
    </source>
</evidence>
<name>A0A6L7GNN8_9ACTN</name>
<dbReference type="GO" id="GO:0003677">
    <property type="term" value="F:DNA binding"/>
    <property type="evidence" value="ECO:0007669"/>
    <property type="project" value="UniProtKB-KW"/>
</dbReference>
<proteinExistence type="inferred from homology"/>
<protein>
    <recommendedName>
        <fullName evidence="4">Type I restriction modification DNA specificity domain-containing protein</fullName>
    </recommendedName>
</protein>
<dbReference type="EMBL" id="WMBR01000002">
    <property type="protein sequence ID" value="MXP21539.1"/>
    <property type="molecule type" value="Genomic_DNA"/>
</dbReference>
<dbReference type="Proteomes" id="UP000475545">
    <property type="component" value="Unassembled WGS sequence"/>
</dbReference>
<dbReference type="PANTHER" id="PTHR30408">
    <property type="entry name" value="TYPE-1 RESTRICTION ENZYME ECOKI SPECIFICITY PROTEIN"/>
    <property type="match status" value="1"/>
</dbReference>
<evidence type="ECO:0000256" key="3">
    <source>
        <dbReference type="ARBA" id="ARBA00023125"/>
    </source>
</evidence>
<reference evidence="5 6" key="1">
    <citation type="submission" date="2019-11" db="EMBL/GenBank/DDBJ databases">
        <title>Gordonia sp. nov., a novel actinobacterium isolated from mangrove soil in Hainan.</title>
        <authorList>
            <person name="Huang X."/>
            <person name="Xie Y."/>
            <person name="Chu X."/>
            <person name="Xiao K."/>
        </authorList>
    </citation>
    <scope>NUCLEOTIDE SEQUENCE [LARGE SCALE GENOMIC DNA]</scope>
    <source>
        <strain evidence="5 6">HNM0687</strain>
    </source>
</reference>